<organism evidence="2 3">
    <name type="scientific">Ophiocordyceps australis</name>
    <dbReference type="NCBI Taxonomy" id="1399860"/>
    <lineage>
        <taxon>Eukaryota</taxon>
        <taxon>Fungi</taxon>
        <taxon>Dikarya</taxon>
        <taxon>Ascomycota</taxon>
        <taxon>Pezizomycotina</taxon>
        <taxon>Sordariomycetes</taxon>
        <taxon>Hypocreomycetidae</taxon>
        <taxon>Hypocreales</taxon>
        <taxon>Ophiocordycipitaceae</taxon>
        <taxon>Ophiocordyceps</taxon>
    </lineage>
</organism>
<sequence length="228" mass="24454">MNPSISLVPEQVQFCVMGAGSWAIEQTEALEKNTSSRTLLPHQVPNDCLVVSHGSAETCRCYQCCALDMIDQCALPFCEVSPMPNLSDSAPTHDTAGPVPYNFDACSSSQQDAPHDSYNQINGVTSYPALGLGNLDDLDNWQTFAGAQNPDVAPELPIGQATSLQAQHVSSDSNQSSLSATFLTAQASHGPRGRRSGPLQESSRQSARKTRQDGSVCIRCKTGKIRVR</sequence>
<dbReference type="AlphaFoldDB" id="A0A2C5Y8S1"/>
<gene>
    <name evidence="2" type="ORF">CDD81_6051</name>
</gene>
<comment type="caution">
    <text evidence="2">The sequence shown here is derived from an EMBL/GenBank/DDBJ whole genome shotgun (WGS) entry which is preliminary data.</text>
</comment>
<evidence type="ECO:0000256" key="1">
    <source>
        <dbReference type="SAM" id="MobiDB-lite"/>
    </source>
</evidence>
<feature type="region of interest" description="Disordered" evidence="1">
    <location>
        <begin position="185"/>
        <end position="214"/>
    </location>
</feature>
<accession>A0A2C5Y8S1</accession>
<evidence type="ECO:0000313" key="2">
    <source>
        <dbReference type="EMBL" id="PHH63354.1"/>
    </source>
</evidence>
<reference evidence="2 3" key="1">
    <citation type="submission" date="2017-06" db="EMBL/GenBank/DDBJ databases">
        <title>Ant-infecting Ophiocordyceps genomes reveal a high diversity of potential behavioral manipulation genes and a possible major role for enterotoxins.</title>
        <authorList>
            <person name="De Bekker C."/>
            <person name="Evans H.C."/>
            <person name="Brachmann A."/>
            <person name="Hughes D.P."/>
        </authorList>
    </citation>
    <scope>NUCLEOTIDE SEQUENCE [LARGE SCALE GENOMIC DNA]</scope>
    <source>
        <strain evidence="2 3">Map64</strain>
    </source>
</reference>
<dbReference type="EMBL" id="NJET01000051">
    <property type="protein sequence ID" value="PHH63354.1"/>
    <property type="molecule type" value="Genomic_DNA"/>
</dbReference>
<dbReference type="Proteomes" id="UP000226192">
    <property type="component" value="Unassembled WGS sequence"/>
</dbReference>
<proteinExistence type="predicted"/>
<protein>
    <submittedName>
        <fullName evidence="2">Uncharacterized protein</fullName>
    </submittedName>
</protein>
<keyword evidence="3" id="KW-1185">Reference proteome</keyword>
<name>A0A2C5Y8S1_9HYPO</name>
<evidence type="ECO:0000313" key="3">
    <source>
        <dbReference type="Proteomes" id="UP000226192"/>
    </source>
</evidence>